<dbReference type="InterPro" id="IPR036390">
    <property type="entry name" value="WH_DNA-bd_sf"/>
</dbReference>
<dbReference type="Pfam" id="PF03466">
    <property type="entry name" value="LysR_substrate"/>
    <property type="match status" value="1"/>
</dbReference>
<dbReference type="PANTHER" id="PTHR30537">
    <property type="entry name" value="HTH-TYPE TRANSCRIPTIONAL REGULATOR"/>
    <property type="match status" value="1"/>
</dbReference>
<accession>A0ABU5M5H3</accession>
<dbReference type="PANTHER" id="PTHR30537:SF26">
    <property type="entry name" value="GLYCINE CLEAVAGE SYSTEM TRANSCRIPTIONAL ACTIVATOR"/>
    <property type="match status" value="1"/>
</dbReference>
<keyword evidence="4" id="KW-0804">Transcription</keyword>
<feature type="domain" description="HTH lysR-type" evidence="5">
    <location>
        <begin position="6"/>
        <end position="63"/>
    </location>
</feature>
<evidence type="ECO:0000256" key="1">
    <source>
        <dbReference type="ARBA" id="ARBA00009437"/>
    </source>
</evidence>
<dbReference type="RefSeq" id="WP_099001937.1">
    <property type="nucleotide sequence ID" value="NZ_CP023874.1"/>
</dbReference>
<dbReference type="PROSITE" id="PS50931">
    <property type="entry name" value="HTH_LYSR"/>
    <property type="match status" value="1"/>
</dbReference>
<evidence type="ECO:0000256" key="2">
    <source>
        <dbReference type="ARBA" id="ARBA00023015"/>
    </source>
</evidence>
<dbReference type="SUPFAM" id="SSF53850">
    <property type="entry name" value="Periplasmic binding protein-like II"/>
    <property type="match status" value="1"/>
</dbReference>
<dbReference type="Gene3D" id="1.10.10.10">
    <property type="entry name" value="Winged helix-like DNA-binding domain superfamily/Winged helix DNA-binding domain"/>
    <property type="match status" value="1"/>
</dbReference>
<dbReference type="EMBL" id="JAXUDK010000010">
    <property type="protein sequence ID" value="MDZ7467240.1"/>
    <property type="molecule type" value="Genomic_DNA"/>
</dbReference>
<name>A0ABU5M5H3_RAOPL</name>
<protein>
    <submittedName>
        <fullName evidence="6">LysR substrate-binding domain-containing protein</fullName>
    </submittedName>
</protein>
<comment type="similarity">
    <text evidence="1">Belongs to the LysR transcriptional regulatory family.</text>
</comment>
<evidence type="ECO:0000313" key="6">
    <source>
        <dbReference type="EMBL" id="MDZ7467240.1"/>
    </source>
</evidence>
<gene>
    <name evidence="6" type="ORF">U5E74_16510</name>
</gene>
<dbReference type="InterPro" id="IPR036388">
    <property type="entry name" value="WH-like_DNA-bd_sf"/>
</dbReference>
<keyword evidence="3" id="KW-0238">DNA-binding</keyword>
<keyword evidence="7" id="KW-1185">Reference proteome</keyword>
<dbReference type="Proteomes" id="UP001293169">
    <property type="component" value="Unassembled WGS sequence"/>
</dbReference>
<dbReference type="InterPro" id="IPR058163">
    <property type="entry name" value="LysR-type_TF_proteobact-type"/>
</dbReference>
<proteinExistence type="inferred from homology"/>
<dbReference type="InterPro" id="IPR000847">
    <property type="entry name" value="LysR_HTH_N"/>
</dbReference>
<dbReference type="Pfam" id="PF00126">
    <property type="entry name" value="HTH_1"/>
    <property type="match status" value="1"/>
</dbReference>
<comment type="caution">
    <text evidence="6">The sequence shown here is derived from an EMBL/GenBank/DDBJ whole genome shotgun (WGS) entry which is preliminary data.</text>
</comment>
<organism evidence="6 7">
    <name type="scientific">Raoultella planticola</name>
    <name type="common">Klebsiella planticola</name>
    <dbReference type="NCBI Taxonomy" id="575"/>
    <lineage>
        <taxon>Bacteria</taxon>
        <taxon>Pseudomonadati</taxon>
        <taxon>Pseudomonadota</taxon>
        <taxon>Gammaproteobacteria</taxon>
        <taxon>Enterobacterales</taxon>
        <taxon>Enterobacteriaceae</taxon>
        <taxon>Klebsiella/Raoultella group</taxon>
        <taxon>Raoultella</taxon>
    </lineage>
</organism>
<dbReference type="InterPro" id="IPR005119">
    <property type="entry name" value="LysR_subst-bd"/>
</dbReference>
<evidence type="ECO:0000256" key="4">
    <source>
        <dbReference type="ARBA" id="ARBA00023163"/>
    </source>
</evidence>
<evidence type="ECO:0000313" key="7">
    <source>
        <dbReference type="Proteomes" id="UP001293169"/>
    </source>
</evidence>
<evidence type="ECO:0000256" key="3">
    <source>
        <dbReference type="ARBA" id="ARBA00023125"/>
    </source>
</evidence>
<dbReference type="PRINTS" id="PR00039">
    <property type="entry name" value="HTHLYSR"/>
</dbReference>
<keyword evidence="2" id="KW-0805">Transcription regulation</keyword>
<reference evidence="6 7" key="1">
    <citation type="submission" date="2023-12" db="EMBL/GenBank/DDBJ databases">
        <title>N/s.</title>
        <authorList>
            <person name="Dale J."/>
        </authorList>
    </citation>
    <scope>NUCLEOTIDE SEQUENCE [LARGE SCALE GENOMIC DNA]</scope>
    <source>
        <strain evidence="6 7">2023EL-01226</strain>
    </source>
</reference>
<sequence length="309" mass="34649">MRRKIPSSASLQAFEAAARHGNFARAAAELSLTEGAISRQIARLETLLGCRLFDRAGTRVKLNPVGSRYAHHVREMLERLERDTQYVMGMPEGSRSLEIAVLPTFCSRWLIPRLSSFQSLYPDITLNIAARTDPFILTGSGFDAAIHFEHPAWAGMRTQVLFEEKLVPVCRPDLLSDRNIFEQLNTLPRIHRRQNPEAWLHYAGQSGIVLDNPAQGVRYDLHEMAIAAVLAGQGVAMVPRIYVEKELNQGLLVAPWPDAEQLSKTFCLVKPVETGINEPALQDFERWLQAEPMRVTWHSGCLLSAKSGK</sequence>
<evidence type="ECO:0000259" key="5">
    <source>
        <dbReference type="PROSITE" id="PS50931"/>
    </source>
</evidence>
<dbReference type="SUPFAM" id="SSF46785">
    <property type="entry name" value="Winged helix' DNA-binding domain"/>
    <property type="match status" value="1"/>
</dbReference>
<dbReference type="Gene3D" id="3.40.190.10">
    <property type="entry name" value="Periplasmic binding protein-like II"/>
    <property type="match status" value="2"/>
</dbReference>